<dbReference type="AlphaFoldDB" id="A0A5J5AJP5"/>
<reference evidence="1 2" key="1">
    <citation type="submission" date="2019-09" db="EMBL/GenBank/DDBJ databases">
        <title>A chromosome-level genome assembly of the Chinese tupelo Nyssa sinensis.</title>
        <authorList>
            <person name="Yang X."/>
            <person name="Kang M."/>
            <person name="Yang Y."/>
            <person name="Xiong H."/>
            <person name="Wang M."/>
            <person name="Zhang Z."/>
            <person name="Wang Z."/>
            <person name="Wu H."/>
            <person name="Ma T."/>
            <person name="Liu J."/>
            <person name="Xi Z."/>
        </authorList>
    </citation>
    <scope>NUCLEOTIDE SEQUENCE [LARGE SCALE GENOMIC DNA]</scope>
    <source>
        <strain evidence="1">J267</strain>
        <tissue evidence="1">Leaf</tissue>
    </source>
</reference>
<dbReference type="Proteomes" id="UP000325577">
    <property type="component" value="Linkage Group LG20"/>
</dbReference>
<sequence>MSSSIKDVRYPTENSFVGGKVLPSLRDREGGCFDLVPVLEWVRIKARAGKIVRSQQPVGLISALKRSHQKEICSEKPKLLPRGVRKMCGQLGIDLLGVCGGRWDLKLKMETQLSQDADSTLDGR</sequence>
<evidence type="ECO:0000313" key="2">
    <source>
        <dbReference type="Proteomes" id="UP000325577"/>
    </source>
</evidence>
<dbReference type="EMBL" id="CM018044">
    <property type="protein sequence ID" value="KAA8530002.1"/>
    <property type="molecule type" value="Genomic_DNA"/>
</dbReference>
<gene>
    <name evidence="1" type="ORF">F0562_034543</name>
</gene>
<evidence type="ECO:0000313" key="1">
    <source>
        <dbReference type="EMBL" id="KAA8530002.1"/>
    </source>
</evidence>
<proteinExistence type="predicted"/>
<organism evidence="1 2">
    <name type="scientific">Nyssa sinensis</name>
    <dbReference type="NCBI Taxonomy" id="561372"/>
    <lineage>
        <taxon>Eukaryota</taxon>
        <taxon>Viridiplantae</taxon>
        <taxon>Streptophyta</taxon>
        <taxon>Embryophyta</taxon>
        <taxon>Tracheophyta</taxon>
        <taxon>Spermatophyta</taxon>
        <taxon>Magnoliopsida</taxon>
        <taxon>eudicotyledons</taxon>
        <taxon>Gunneridae</taxon>
        <taxon>Pentapetalae</taxon>
        <taxon>asterids</taxon>
        <taxon>Cornales</taxon>
        <taxon>Nyssaceae</taxon>
        <taxon>Nyssa</taxon>
    </lineage>
</organism>
<accession>A0A5J5AJP5</accession>
<name>A0A5J5AJP5_9ASTE</name>
<protein>
    <submittedName>
        <fullName evidence="1">Uncharacterized protein</fullName>
    </submittedName>
</protein>
<keyword evidence="2" id="KW-1185">Reference proteome</keyword>